<gene>
    <name evidence="1" type="ORF">SETIT_2G056800v2</name>
</gene>
<dbReference type="AlphaFoldDB" id="A0A368PVH3"/>
<name>A0A368PVH3_SETIT</name>
<reference evidence="1" key="1">
    <citation type="journal article" date="2012" name="Nat. Biotechnol.">
        <title>Reference genome sequence of the model plant Setaria.</title>
        <authorList>
            <person name="Bennetzen J.L."/>
            <person name="Schmutz J."/>
            <person name="Wang H."/>
            <person name="Percifield R."/>
            <person name="Hawkins J."/>
            <person name="Pontaroli A.C."/>
            <person name="Estep M."/>
            <person name="Feng L."/>
            <person name="Vaughn J.N."/>
            <person name="Grimwood J."/>
            <person name="Jenkins J."/>
            <person name="Barry K."/>
            <person name="Lindquist E."/>
            <person name="Hellsten U."/>
            <person name="Deshpande S."/>
            <person name="Wang X."/>
            <person name="Wu X."/>
            <person name="Mitros T."/>
            <person name="Triplett J."/>
            <person name="Yang X."/>
            <person name="Ye C.Y."/>
            <person name="Mauro-Herrera M."/>
            <person name="Wang L."/>
            <person name="Li P."/>
            <person name="Sharma M."/>
            <person name="Sharma R."/>
            <person name="Ronald P.C."/>
            <person name="Panaud O."/>
            <person name="Kellogg E.A."/>
            <person name="Brutnell T.P."/>
            <person name="Doust A.N."/>
            <person name="Tuskan G.A."/>
            <person name="Rokhsar D."/>
            <person name="Devos K.M."/>
        </authorList>
    </citation>
    <scope>NUCLEOTIDE SEQUENCE [LARGE SCALE GENOMIC DNA]</scope>
    <source>
        <strain evidence="1">Yugu1</strain>
    </source>
</reference>
<dbReference type="EMBL" id="CM003529">
    <property type="protein sequence ID" value="RCV09777.1"/>
    <property type="molecule type" value="Genomic_DNA"/>
</dbReference>
<dbReference type="OrthoDB" id="10259785at2759"/>
<proteinExistence type="predicted"/>
<sequence length="79" mass="8878">MAAVLKLNPYLGTARKMATLAKVAHIKARKEKLESKRTKLSPEEAAKVKAAGKAWHRTMISDSDYTEFENFSKWLGVTQ</sequence>
<dbReference type="STRING" id="4555.A0A368PVH3"/>
<evidence type="ECO:0000313" key="1">
    <source>
        <dbReference type="EMBL" id="RCV09777.1"/>
    </source>
</evidence>
<organism evidence="1">
    <name type="scientific">Setaria italica</name>
    <name type="common">Foxtail millet</name>
    <name type="synonym">Panicum italicum</name>
    <dbReference type="NCBI Taxonomy" id="4555"/>
    <lineage>
        <taxon>Eukaryota</taxon>
        <taxon>Viridiplantae</taxon>
        <taxon>Streptophyta</taxon>
        <taxon>Embryophyta</taxon>
        <taxon>Tracheophyta</taxon>
        <taxon>Spermatophyta</taxon>
        <taxon>Magnoliopsida</taxon>
        <taxon>Liliopsida</taxon>
        <taxon>Poales</taxon>
        <taxon>Poaceae</taxon>
        <taxon>PACMAD clade</taxon>
        <taxon>Panicoideae</taxon>
        <taxon>Panicodae</taxon>
        <taxon>Paniceae</taxon>
        <taxon>Cenchrinae</taxon>
        <taxon>Setaria</taxon>
    </lineage>
</organism>
<protein>
    <submittedName>
        <fullName evidence="1">Uncharacterized protein</fullName>
    </submittedName>
</protein>
<accession>A0A368PVH3</accession>
<reference evidence="1" key="2">
    <citation type="submission" date="2015-07" db="EMBL/GenBank/DDBJ databases">
        <authorList>
            <person name="Noorani M."/>
        </authorList>
    </citation>
    <scope>NUCLEOTIDE SEQUENCE</scope>
    <source>
        <strain evidence="1">Yugu1</strain>
    </source>
</reference>